<evidence type="ECO:0000259" key="2">
    <source>
        <dbReference type="PROSITE" id="PS50994"/>
    </source>
</evidence>
<dbReference type="Pfam" id="PF13333">
    <property type="entry name" value="rve_2"/>
    <property type="match status" value="1"/>
</dbReference>
<dbReference type="PANTHER" id="PTHR46889:SF4">
    <property type="entry name" value="TRANSPOSASE INSO FOR INSERTION SEQUENCE ELEMENT IS911B-RELATED"/>
    <property type="match status" value="1"/>
</dbReference>
<dbReference type="InterPro" id="IPR025948">
    <property type="entry name" value="HTH-like_dom"/>
</dbReference>
<dbReference type="PANTHER" id="PTHR46889">
    <property type="entry name" value="TRANSPOSASE INSF FOR INSERTION SEQUENCE IS3B-RELATED"/>
    <property type="match status" value="1"/>
</dbReference>
<dbReference type="InterPro" id="IPR050900">
    <property type="entry name" value="Transposase_IS3/IS150/IS904"/>
</dbReference>
<organism evidence="3 4">
    <name type="scientific">Paenibacillus nanensis</name>
    <dbReference type="NCBI Taxonomy" id="393251"/>
    <lineage>
        <taxon>Bacteria</taxon>
        <taxon>Bacillati</taxon>
        <taxon>Bacillota</taxon>
        <taxon>Bacilli</taxon>
        <taxon>Bacillales</taxon>
        <taxon>Paenibacillaceae</taxon>
        <taxon>Paenibacillus</taxon>
    </lineage>
</organism>
<dbReference type="PROSITE" id="PS50994">
    <property type="entry name" value="INTEGRASE"/>
    <property type="match status" value="1"/>
</dbReference>
<protein>
    <submittedName>
        <fullName evidence="3">IS3 family transposase</fullName>
    </submittedName>
</protein>
<comment type="function">
    <text evidence="1">Involved in the transposition of the insertion sequence.</text>
</comment>
<dbReference type="GO" id="GO:0003676">
    <property type="term" value="F:nucleic acid binding"/>
    <property type="evidence" value="ECO:0007669"/>
    <property type="project" value="InterPro"/>
</dbReference>
<feature type="domain" description="Integrase catalytic" evidence="2">
    <location>
        <begin position="76"/>
        <end position="225"/>
    </location>
</feature>
<keyword evidence="4" id="KW-1185">Reference proteome</keyword>
<dbReference type="InterPro" id="IPR001584">
    <property type="entry name" value="Integrase_cat-core"/>
</dbReference>
<dbReference type="InterPro" id="IPR036397">
    <property type="entry name" value="RNaseH_sf"/>
</dbReference>
<dbReference type="AlphaFoldDB" id="A0A3A1UIX4"/>
<evidence type="ECO:0000313" key="4">
    <source>
        <dbReference type="Proteomes" id="UP000266482"/>
    </source>
</evidence>
<gene>
    <name evidence="3" type="ORF">D3P08_27020</name>
</gene>
<comment type="caution">
    <text evidence="3">The sequence shown here is derived from an EMBL/GenBank/DDBJ whole genome shotgun (WGS) entry which is preliminary data.</text>
</comment>
<dbReference type="Pfam" id="PF13276">
    <property type="entry name" value="HTH_21"/>
    <property type="match status" value="1"/>
</dbReference>
<accession>A0A3A1UIX4</accession>
<sequence>MERIVNHFQDSKQRYGSPKLTVMLQKEGLTVTERTVSNYMQELGLRSCVSRKFNVQTTDSNHEDPIAPNLLNQQFHMTEPNRVWAADITYIHCREGRLYLASLLDLCTREIVGWRLGERMTTELVLGALEDAHEKKQPGRGLMHHYDRGSQYASTDYREQLQAYNMQASMSRKGNCYDNACIESFHSVLKKELIYCTKFRTKEQAKQAIFEYIELFYNRKRIHSS</sequence>
<dbReference type="InterPro" id="IPR012337">
    <property type="entry name" value="RNaseH-like_sf"/>
</dbReference>
<dbReference type="GO" id="GO:0015074">
    <property type="term" value="P:DNA integration"/>
    <property type="evidence" value="ECO:0007669"/>
    <property type="project" value="InterPro"/>
</dbReference>
<evidence type="ECO:0000256" key="1">
    <source>
        <dbReference type="ARBA" id="ARBA00002286"/>
    </source>
</evidence>
<reference evidence="3 4" key="1">
    <citation type="submission" date="2018-09" db="EMBL/GenBank/DDBJ databases">
        <title>Paenibacillus aracenensis nov. sp. isolated from a cave in southern Spain.</title>
        <authorList>
            <person name="Jurado V."/>
            <person name="Gutierrez-Patricio S."/>
            <person name="Gonzalez-Pimentel J.L."/>
            <person name="Miller A.Z."/>
            <person name="Laiz L."/>
            <person name="Saiz-Jimenez C."/>
        </authorList>
    </citation>
    <scope>NUCLEOTIDE SEQUENCE [LARGE SCALE GENOMIC DNA]</scope>
    <source>
        <strain evidence="3 4">DSM 22867</strain>
    </source>
</reference>
<dbReference type="Proteomes" id="UP000266482">
    <property type="component" value="Unassembled WGS sequence"/>
</dbReference>
<name>A0A3A1UIX4_9BACL</name>
<evidence type="ECO:0000313" key="3">
    <source>
        <dbReference type="EMBL" id="RIX45336.1"/>
    </source>
</evidence>
<dbReference type="Gene3D" id="3.30.420.10">
    <property type="entry name" value="Ribonuclease H-like superfamily/Ribonuclease H"/>
    <property type="match status" value="1"/>
</dbReference>
<dbReference type="Pfam" id="PF00665">
    <property type="entry name" value="rve"/>
    <property type="match status" value="1"/>
</dbReference>
<dbReference type="NCBIfam" id="NF033516">
    <property type="entry name" value="transpos_IS3"/>
    <property type="match status" value="1"/>
</dbReference>
<feature type="non-terminal residue" evidence="3">
    <location>
        <position position="225"/>
    </location>
</feature>
<proteinExistence type="predicted"/>
<dbReference type="InterPro" id="IPR048020">
    <property type="entry name" value="Transpos_IS3"/>
</dbReference>
<dbReference type="EMBL" id="QXQA01000041">
    <property type="protein sequence ID" value="RIX45336.1"/>
    <property type="molecule type" value="Genomic_DNA"/>
</dbReference>
<dbReference type="SUPFAM" id="SSF53098">
    <property type="entry name" value="Ribonuclease H-like"/>
    <property type="match status" value="1"/>
</dbReference>